<dbReference type="InterPro" id="IPR009839">
    <property type="entry name" value="SseB_N"/>
</dbReference>
<dbReference type="EMBL" id="FNTX01000001">
    <property type="protein sequence ID" value="SED88610.1"/>
    <property type="molecule type" value="Genomic_DNA"/>
</dbReference>
<sequence>MIGPVPGSEGGGRSLPPTSPFAGDDGAAPEALALALSMGEPAERVRAVVGALAGVRVLVPVVAELEERDELGVHGVAGEKSASAAMVTVEAPDGRAAIPVFSGMDTLTRWRADARPIPVEGPRAALAAASDADGLLVLDPGGPVTVLLPRPAVWALAQQRDWVPAAQDPDVGDAVQRAVGALEQVAAVRVEPGERAELRVVLGLAPGLAREQVSEIVTRAGQVLAMEELVAERVDSLEFQVRHVEAPPS</sequence>
<evidence type="ECO:0000313" key="4">
    <source>
        <dbReference type="Proteomes" id="UP000199220"/>
    </source>
</evidence>
<organism evidence="3 4">
    <name type="scientific">Ruania alba</name>
    <dbReference type="NCBI Taxonomy" id="648782"/>
    <lineage>
        <taxon>Bacteria</taxon>
        <taxon>Bacillati</taxon>
        <taxon>Actinomycetota</taxon>
        <taxon>Actinomycetes</taxon>
        <taxon>Micrococcales</taxon>
        <taxon>Ruaniaceae</taxon>
        <taxon>Ruania</taxon>
    </lineage>
</organism>
<dbReference type="Pfam" id="PF07179">
    <property type="entry name" value="SseB"/>
    <property type="match status" value="1"/>
</dbReference>
<keyword evidence="4" id="KW-1185">Reference proteome</keyword>
<proteinExistence type="predicted"/>
<dbReference type="RefSeq" id="WP_245708667.1">
    <property type="nucleotide sequence ID" value="NZ_FNTX01000001.1"/>
</dbReference>
<accession>A0A1H5EC37</accession>
<dbReference type="AlphaFoldDB" id="A0A1H5EC37"/>
<feature type="region of interest" description="Disordered" evidence="1">
    <location>
        <begin position="1"/>
        <end position="26"/>
    </location>
</feature>
<name>A0A1H5EC37_9MICO</name>
<protein>
    <submittedName>
        <fullName evidence="3">SseB protein N-terminal domain-containing protein</fullName>
    </submittedName>
</protein>
<gene>
    <name evidence="3" type="ORF">SAMN04488554_0966</name>
</gene>
<evidence type="ECO:0000256" key="1">
    <source>
        <dbReference type="SAM" id="MobiDB-lite"/>
    </source>
</evidence>
<dbReference type="Proteomes" id="UP000199220">
    <property type="component" value="Unassembled WGS sequence"/>
</dbReference>
<evidence type="ECO:0000313" key="3">
    <source>
        <dbReference type="EMBL" id="SED88610.1"/>
    </source>
</evidence>
<feature type="domain" description="SseB protein N-terminal" evidence="2">
    <location>
        <begin position="30"/>
        <end position="155"/>
    </location>
</feature>
<reference evidence="4" key="1">
    <citation type="submission" date="2016-10" db="EMBL/GenBank/DDBJ databases">
        <authorList>
            <person name="Varghese N."/>
            <person name="Submissions S."/>
        </authorList>
    </citation>
    <scope>NUCLEOTIDE SEQUENCE [LARGE SCALE GENOMIC DNA]</scope>
    <source>
        <strain evidence="4">DSM 21368</strain>
    </source>
</reference>
<evidence type="ECO:0000259" key="2">
    <source>
        <dbReference type="Pfam" id="PF07179"/>
    </source>
</evidence>
<dbReference type="STRING" id="648782.SAMN04488554_0966"/>